<evidence type="ECO:0000313" key="2">
    <source>
        <dbReference type="EMBL" id="REG88272.1"/>
    </source>
</evidence>
<organism evidence="2 3">
    <name type="scientific">Algoriphagus antarcticus</name>
    <dbReference type="NCBI Taxonomy" id="238540"/>
    <lineage>
        <taxon>Bacteria</taxon>
        <taxon>Pseudomonadati</taxon>
        <taxon>Bacteroidota</taxon>
        <taxon>Cytophagia</taxon>
        <taxon>Cytophagales</taxon>
        <taxon>Cyclobacteriaceae</taxon>
        <taxon>Algoriphagus</taxon>
    </lineage>
</organism>
<comment type="caution">
    <text evidence="2">The sequence shown here is derived from an EMBL/GenBank/DDBJ whole genome shotgun (WGS) entry which is preliminary data.</text>
</comment>
<dbReference type="InterPro" id="IPR001387">
    <property type="entry name" value="Cro/C1-type_HTH"/>
</dbReference>
<dbReference type="PROSITE" id="PS50943">
    <property type="entry name" value="HTH_CROC1"/>
    <property type="match status" value="1"/>
</dbReference>
<dbReference type="Proteomes" id="UP000256405">
    <property type="component" value="Unassembled WGS sequence"/>
</dbReference>
<accession>A0A3E0DUJ0</accession>
<dbReference type="RefSeq" id="WP_086542318.1">
    <property type="nucleotide sequence ID" value="NZ_MSSW01000045.1"/>
</dbReference>
<feature type="domain" description="HTH cro/C1-type" evidence="1">
    <location>
        <begin position="82"/>
        <end position="127"/>
    </location>
</feature>
<reference evidence="2 3" key="1">
    <citation type="submission" date="2018-08" db="EMBL/GenBank/DDBJ databases">
        <title>Genomic Encyclopedia of Archaeal and Bacterial Type Strains, Phase II (KMG-II): from individual species to whole genera.</title>
        <authorList>
            <person name="Goeker M."/>
        </authorList>
    </citation>
    <scope>NUCLEOTIDE SEQUENCE [LARGE SCALE GENOMIC DNA]</scope>
    <source>
        <strain evidence="2 3">DSM 15986</strain>
    </source>
</reference>
<dbReference type="CDD" id="cd00093">
    <property type="entry name" value="HTH_XRE"/>
    <property type="match status" value="1"/>
</dbReference>
<gene>
    <name evidence="2" type="ORF">C8N25_11050</name>
</gene>
<dbReference type="EMBL" id="QUNF01000010">
    <property type="protein sequence ID" value="REG88272.1"/>
    <property type="molecule type" value="Genomic_DNA"/>
</dbReference>
<sequence>MITKVNIERGDDGTYGAYIENNSLPYGIIGEGNTSNEAIEDFKNSYIEMKQYYNKINKSFTESEFDFVYDLASFLSYYSKILSLSGLERITGVNQGQLSHYATGHRKPGKKTVEKIEKNLKEFADELKEVEFK</sequence>
<evidence type="ECO:0000259" key="1">
    <source>
        <dbReference type="PROSITE" id="PS50943"/>
    </source>
</evidence>
<dbReference type="AlphaFoldDB" id="A0A3E0DUJ0"/>
<protein>
    <recommendedName>
        <fullName evidence="1">HTH cro/C1-type domain-containing protein</fullName>
    </recommendedName>
</protein>
<keyword evidence="3" id="KW-1185">Reference proteome</keyword>
<evidence type="ECO:0000313" key="3">
    <source>
        <dbReference type="Proteomes" id="UP000256405"/>
    </source>
</evidence>
<name>A0A3E0DUJ0_9BACT</name>
<dbReference type="OrthoDB" id="965427at2"/>
<proteinExistence type="predicted"/>